<dbReference type="GO" id="GO:0005576">
    <property type="term" value="C:extracellular region"/>
    <property type="evidence" value="ECO:0007669"/>
    <property type="project" value="TreeGrafter"/>
</dbReference>
<sequence>MKKLIRLFITTIIILLLAGACLLKRNDFTPLEQTQYYPATMQALTALAPNKGYGKALKCGWAMENITPDFKVHVAGYGVRWKNYSGIHDSIFVRTLVFDNGLQKAALVSLDMMIVPPLVVDKVMPKLKKMGFSRAQVYFGATHTHSSAGGWAKGLGGWALAGPFNEEMINKVADGIVNGIKRAQASSAKCTIGFEAINAADLVSNRLFGDKFPEDPYLRVIKIEKANHESAMLLSYSAHATCISKRDNLISCDYPGMLVQKLEKAGTCNFATFFAGAVGSMRPVIDSLKGFPKAEALATKLQQRLSDHDSIKTDTTSFISTAYLPLQLHEPQLRVNDEYRLRPWVFNALLGEQQIGMNRLQLGNIVLIGTPCDYSGEMVELSEEVSTKTKRNLLITSFNGGYVGYITPDKYYDSVKAETREMNWFGPHNGRYFSELVNGLILK</sequence>
<evidence type="ECO:0000313" key="5">
    <source>
        <dbReference type="Proteomes" id="UP000236893"/>
    </source>
</evidence>
<organism evidence="4 5">
    <name type="scientific">Solitalea longa</name>
    <dbReference type="NCBI Taxonomy" id="2079460"/>
    <lineage>
        <taxon>Bacteria</taxon>
        <taxon>Pseudomonadati</taxon>
        <taxon>Bacteroidota</taxon>
        <taxon>Sphingobacteriia</taxon>
        <taxon>Sphingobacteriales</taxon>
        <taxon>Sphingobacteriaceae</taxon>
        <taxon>Solitalea</taxon>
    </lineage>
</organism>
<feature type="domain" description="Neutral/alkaline non-lysosomal ceramidase N-terminal" evidence="3">
    <location>
        <begin position="62"/>
        <end position="266"/>
    </location>
</feature>
<comment type="cofactor">
    <cofactor evidence="1">
        <name>Zn(2+)</name>
        <dbReference type="ChEBI" id="CHEBI:29105"/>
    </cofactor>
    <text evidence="1">Binds 1 zinc ion per subunit.</text>
</comment>
<protein>
    <recommendedName>
        <fullName evidence="2">Neutral ceramidase</fullName>
        <ecNumber evidence="2">3.5.1.23</ecNumber>
    </recommendedName>
</protein>
<keyword evidence="1" id="KW-0862">Zinc</keyword>
<dbReference type="Pfam" id="PF04734">
    <property type="entry name" value="Ceramidase_alk"/>
    <property type="match status" value="1"/>
</dbReference>
<evidence type="ECO:0000313" key="4">
    <source>
        <dbReference type="EMBL" id="POY39046.1"/>
    </source>
</evidence>
<proteinExistence type="inferred from homology"/>
<dbReference type="InterPro" id="IPR031329">
    <property type="entry name" value="NEUT/ALK_ceramidase_N"/>
</dbReference>
<dbReference type="GO" id="GO:0046514">
    <property type="term" value="P:ceramide catabolic process"/>
    <property type="evidence" value="ECO:0007669"/>
    <property type="project" value="InterPro"/>
</dbReference>
<keyword evidence="5" id="KW-1185">Reference proteome</keyword>
<dbReference type="PANTHER" id="PTHR12670">
    <property type="entry name" value="CERAMIDASE"/>
    <property type="match status" value="1"/>
</dbReference>
<keyword evidence="2" id="KW-0443">Lipid metabolism</keyword>
<dbReference type="GO" id="GO:0016020">
    <property type="term" value="C:membrane"/>
    <property type="evidence" value="ECO:0007669"/>
    <property type="project" value="GOC"/>
</dbReference>
<keyword evidence="1" id="KW-0479">Metal-binding</keyword>
<feature type="binding site" evidence="1">
    <location>
        <position position="143"/>
    </location>
    <ligand>
        <name>Zn(2+)</name>
        <dbReference type="ChEBI" id="CHEBI:29105"/>
    </ligand>
</feature>
<dbReference type="RefSeq" id="WP_103787149.1">
    <property type="nucleotide sequence ID" value="NZ_PQVF01000001.1"/>
</dbReference>
<dbReference type="GO" id="GO:0046512">
    <property type="term" value="P:sphingosine biosynthetic process"/>
    <property type="evidence" value="ECO:0007669"/>
    <property type="project" value="TreeGrafter"/>
</dbReference>
<keyword evidence="2" id="KW-0746">Sphingolipid metabolism</keyword>
<comment type="caution">
    <text evidence="4">The sequence shown here is derived from an EMBL/GenBank/DDBJ whole genome shotgun (WGS) entry which is preliminary data.</text>
</comment>
<feature type="binding site" evidence="1">
    <location>
        <position position="239"/>
    </location>
    <ligand>
        <name>Zn(2+)</name>
        <dbReference type="ChEBI" id="CHEBI:29105"/>
    </ligand>
</feature>
<dbReference type="InterPro" id="IPR006823">
    <property type="entry name" value="Ceramidase_alk"/>
</dbReference>
<reference evidence="4 5" key="1">
    <citation type="submission" date="2018-01" db="EMBL/GenBank/DDBJ databases">
        <authorList>
            <person name="Gaut B.S."/>
            <person name="Morton B.R."/>
            <person name="Clegg M.T."/>
            <person name="Duvall M.R."/>
        </authorList>
    </citation>
    <scope>NUCLEOTIDE SEQUENCE [LARGE SCALE GENOMIC DNA]</scope>
    <source>
        <strain evidence="4 5">HR-AV</strain>
    </source>
</reference>
<evidence type="ECO:0000256" key="1">
    <source>
        <dbReference type="PIRSR" id="PIRSR606823-2"/>
    </source>
</evidence>
<comment type="catalytic activity">
    <reaction evidence="2">
        <text>an N-acylsphing-4-enine + H2O = sphing-4-enine + a fatty acid</text>
        <dbReference type="Rhea" id="RHEA:20856"/>
        <dbReference type="ChEBI" id="CHEBI:15377"/>
        <dbReference type="ChEBI" id="CHEBI:28868"/>
        <dbReference type="ChEBI" id="CHEBI:52639"/>
        <dbReference type="ChEBI" id="CHEBI:57756"/>
        <dbReference type="EC" id="3.5.1.23"/>
    </reaction>
</comment>
<accession>A0A2S5A946</accession>
<dbReference type="PROSITE" id="PS51257">
    <property type="entry name" value="PROKAR_LIPOPROTEIN"/>
    <property type="match status" value="1"/>
</dbReference>
<evidence type="ECO:0000256" key="2">
    <source>
        <dbReference type="RuleBase" id="RU366019"/>
    </source>
</evidence>
<comment type="similarity">
    <text evidence="2">Belongs to the neutral ceramidase family.</text>
</comment>
<dbReference type="EMBL" id="PQVF01000001">
    <property type="protein sequence ID" value="POY39046.1"/>
    <property type="molecule type" value="Genomic_DNA"/>
</dbReference>
<dbReference type="AlphaFoldDB" id="A0A2S5A946"/>
<keyword evidence="2" id="KW-0378">Hydrolase</keyword>
<dbReference type="EC" id="3.5.1.23" evidence="2"/>
<evidence type="ECO:0000259" key="3">
    <source>
        <dbReference type="Pfam" id="PF04734"/>
    </source>
</evidence>
<name>A0A2S5A946_9SPHI</name>
<gene>
    <name evidence="4" type="ORF">C3K47_00670</name>
</gene>
<dbReference type="GO" id="GO:0017040">
    <property type="term" value="F:N-acylsphingosine amidohydrolase activity"/>
    <property type="evidence" value="ECO:0007669"/>
    <property type="project" value="UniProtKB-UniRule"/>
</dbReference>
<dbReference type="GO" id="GO:0042759">
    <property type="term" value="P:long-chain fatty acid biosynthetic process"/>
    <property type="evidence" value="ECO:0007669"/>
    <property type="project" value="TreeGrafter"/>
</dbReference>
<dbReference type="GO" id="GO:0046872">
    <property type="term" value="F:metal ion binding"/>
    <property type="evidence" value="ECO:0007669"/>
    <property type="project" value="UniProtKB-KW"/>
</dbReference>
<dbReference type="OrthoDB" id="926204at2"/>
<dbReference type="PANTHER" id="PTHR12670:SF1">
    <property type="entry name" value="NEUTRAL CERAMIDASE"/>
    <property type="match status" value="1"/>
</dbReference>
<dbReference type="Proteomes" id="UP000236893">
    <property type="component" value="Unassembled WGS sequence"/>
</dbReference>